<keyword evidence="9 11" id="KW-1015">Disulfide bond</keyword>
<dbReference type="GO" id="GO:0045892">
    <property type="term" value="P:negative regulation of DNA-templated transcription"/>
    <property type="evidence" value="ECO:0007669"/>
    <property type="project" value="TreeGrafter"/>
</dbReference>
<evidence type="ECO:0000256" key="11">
    <source>
        <dbReference type="HAMAP-Rule" id="MF_01479"/>
    </source>
</evidence>
<feature type="binding site" evidence="11">
    <location>
        <position position="92"/>
    </location>
    <ligand>
        <name>[4Fe-4S] cluster</name>
        <dbReference type="ChEBI" id="CHEBI:49883"/>
    </ligand>
</feature>
<protein>
    <recommendedName>
        <fullName evidence="11">Transcriptional regulator WhiB</fullName>
    </recommendedName>
</protein>
<dbReference type="GO" id="GO:0051539">
    <property type="term" value="F:4 iron, 4 sulfur cluster binding"/>
    <property type="evidence" value="ECO:0007669"/>
    <property type="project" value="UniProtKB-UniRule"/>
</dbReference>
<keyword evidence="4 11" id="KW-0479">Metal-binding</keyword>
<gene>
    <name evidence="13" type="primary">whiB2</name>
    <name evidence="11" type="synonym">whiB</name>
    <name evidence="13" type="ORF">MSEN_03110</name>
</gene>
<evidence type="ECO:0000256" key="1">
    <source>
        <dbReference type="ARBA" id="ARBA00004496"/>
    </source>
</evidence>
<dbReference type="GO" id="GO:0047134">
    <property type="term" value="F:protein-disulfide reductase [NAD(P)H] activity"/>
    <property type="evidence" value="ECO:0007669"/>
    <property type="project" value="TreeGrafter"/>
</dbReference>
<keyword evidence="10 11" id="KW-0804">Transcription</keyword>
<evidence type="ECO:0000256" key="10">
    <source>
        <dbReference type="ARBA" id="ARBA00023163"/>
    </source>
</evidence>
<organism evidence="13 14">
    <name type="scientific">Mycolicibacter senuensis</name>
    <dbReference type="NCBI Taxonomy" id="386913"/>
    <lineage>
        <taxon>Bacteria</taxon>
        <taxon>Bacillati</taxon>
        <taxon>Actinomycetota</taxon>
        <taxon>Actinomycetes</taxon>
        <taxon>Mycobacteriales</taxon>
        <taxon>Mycobacteriaceae</taxon>
        <taxon>Mycolicibacter</taxon>
    </lineage>
</organism>
<dbReference type="Pfam" id="PF02467">
    <property type="entry name" value="Whib"/>
    <property type="match status" value="1"/>
</dbReference>
<evidence type="ECO:0000313" key="14">
    <source>
        <dbReference type="Proteomes" id="UP000465263"/>
    </source>
</evidence>
<dbReference type="EMBL" id="BLKV01000001">
    <property type="protein sequence ID" value="GFG68591.1"/>
    <property type="molecule type" value="Genomic_DNA"/>
</dbReference>
<dbReference type="PANTHER" id="PTHR38839:SF4">
    <property type="entry name" value="TRANSCRIPTIONAL REGULATOR WHIB"/>
    <property type="match status" value="1"/>
</dbReference>
<dbReference type="HAMAP" id="MF_01479">
    <property type="entry name" value="WhiB"/>
    <property type="match status" value="1"/>
</dbReference>
<comment type="PTM">
    <text evidence="11">Upon Fe-S cluster removal intramolecular disulfide bonds are formed.</text>
</comment>
<dbReference type="GO" id="GO:0046872">
    <property type="term" value="F:metal ion binding"/>
    <property type="evidence" value="ECO:0007669"/>
    <property type="project" value="UniProtKB-KW"/>
</dbReference>
<feature type="domain" description="4Fe-4S Wbl-type" evidence="12">
    <location>
        <begin position="65"/>
        <end position="122"/>
    </location>
</feature>
<comment type="subcellular location">
    <subcellularLocation>
        <location evidence="1 11">Cytoplasm</location>
    </subcellularLocation>
</comment>
<comment type="cofactor">
    <cofactor evidence="11">
        <name>[4Fe-4S] cluster</name>
        <dbReference type="ChEBI" id="CHEBI:49883"/>
    </cofactor>
    <text evidence="11">Binds 1 [4Fe-4S] cluster per subunit. Following nitrosylation of the [4Fe-4S] cluster binds 1 [4Fe-8(NO)] cluster per subunit.</text>
</comment>
<feature type="binding site" evidence="11">
    <location>
        <position position="66"/>
    </location>
    <ligand>
        <name>[4Fe-4S] cluster</name>
        <dbReference type="ChEBI" id="CHEBI:49883"/>
    </ligand>
</feature>
<evidence type="ECO:0000256" key="4">
    <source>
        <dbReference type="ARBA" id="ARBA00022723"/>
    </source>
</evidence>
<comment type="PTM">
    <text evidence="11">The Fe-S cluster can be nitrosylated by nitric oxide (NO).</text>
</comment>
<keyword evidence="8 11" id="KW-0238">DNA-binding</keyword>
<evidence type="ECO:0000256" key="8">
    <source>
        <dbReference type="ARBA" id="ARBA00023125"/>
    </source>
</evidence>
<accession>A0A7I9XF51</accession>
<dbReference type="PROSITE" id="PS51674">
    <property type="entry name" value="4FE4S_WBL"/>
    <property type="match status" value="1"/>
</dbReference>
<evidence type="ECO:0000313" key="13">
    <source>
        <dbReference type="EMBL" id="GFG68591.1"/>
    </source>
</evidence>
<keyword evidence="3 11" id="KW-0004">4Fe-4S</keyword>
<comment type="function">
    <text evidence="11">Acts as a transcriptional regulator. Probably redox-responsive. The apo- but not holo-form probably binds DNA.</text>
</comment>
<name>A0A7I9XF51_9MYCO</name>
<evidence type="ECO:0000256" key="7">
    <source>
        <dbReference type="ARBA" id="ARBA00023015"/>
    </source>
</evidence>
<comment type="caution">
    <text evidence="13">The sequence shown here is derived from an EMBL/GenBank/DDBJ whole genome shotgun (WGS) entry which is preliminary data.</text>
</comment>
<keyword evidence="14" id="KW-1185">Reference proteome</keyword>
<keyword evidence="7 11" id="KW-0805">Transcription regulation</keyword>
<evidence type="ECO:0000256" key="2">
    <source>
        <dbReference type="ARBA" id="ARBA00006597"/>
    </source>
</evidence>
<proteinExistence type="inferred from homology"/>
<sequence length="128" mass="14482">MSYEHLWGVMGATPHANTGFTTPAEVEPAPSRPHLSLVPELDDYDEFDPFDPASATNEQWQDRALCAQTDPEAFFPEKGGSTREAKKICQRCSVRSECLEYALAHDERFGIWGGLSERERRRLKRGII</sequence>
<dbReference type="AlphaFoldDB" id="A0A7I9XF51"/>
<keyword evidence="5 11" id="KW-0408">Iron</keyword>
<evidence type="ECO:0000256" key="9">
    <source>
        <dbReference type="ARBA" id="ARBA00023157"/>
    </source>
</evidence>
<dbReference type="GO" id="GO:0045454">
    <property type="term" value="P:cell redox homeostasis"/>
    <property type="evidence" value="ECO:0007669"/>
    <property type="project" value="TreeGrafter"/>
</dbReference>
<comment type="similarity">
    <text evidence="2 11">Belongs to the WhiB family.</text>
</comment>
<reference evidence="13 14" key="1">
    <citation type="journal article" date="2019" name="Emerg. Microbes Infect.">
        <title>Comprehensive subspecies identification of 175 nontuberculous mycobacteria species based on 7547 genomic profiles.</title>
        <authorList>
            <person name="Matsumoto Y."/>
            <person name="Kinjo T."/>
            <person name="Motooka D."/>
            <person name="Nabeya D."/>
            <person name="Jung N."/>
            <person name="Uechi K."/>
            <person name="Horii T."/>
            <person name="Iida T."/>
            <person name="Fujita J."/>
            <person name="Nakamura S."/>
        </authorList>
    </citation>
    <scope>NUCLEOTIDE SEQUENCE [LARGE SCALE GENOMIC DNA]</scope>
    <source>
        <strain evidence="13 14">JCM 16017</strain>
    </source>
</reference>
<dbReference type="PANTHER" id="PTHR38839">
    <property type="entry name" value="TRANSCRIPTIONAL REGULATOR WHID-RELATED"/>
    <property type="match status" value="1"/>
</dbReference>
<dbReference type="InterPro" id="IPR003482">
    <property type="entry name" value="Whib"/>
</dbReference>
<dbReference type="GO" id="GO:0035731">
    <property type="term" value="F:dinitrosyl-iron complex binding"/>
    <property type="evidence" value="ECO:0007669"/>
    <property type="project" value="UniProtKB-UniRule"/>
</dbReference>
<dbReference type="OrthoDB" id="5192305at2"/>
<feature type="binding site" evidence="11">
    <location>
        <position position="98"/>
    </location>
    <ligand>
        <name>[4Fe-4S] cluster</name>
        <dbReference type="ChEBI" id="CHEBI:49883"/>
    </ligand>
</feature>
<dbReference type="InterPro" id="IPR034768">
    <property type="entry name" value="4FE4S_WBL"/>
</dbReference>
<keyword evidence="6 11" id="KW-0411">Iron-sulfur</keyword>
<dbReference type="Proteomes" id="UP000465263">
    <property type="component" value="Unassembled WGS sequence"/>
</dbReference>
<evidence type="ECO:0000256" key="6">
    <source>
        <dbReference type="ARBA" id="ARBA00023014"/>
    </source>
</evidence>
<dbReference type="GO" id="GO:0005737">
    <property type="term" value="C:cytoplasm"/>
    <property type="evidence" value="ECO:0007669"/>
    <property type="project" value="UniProtKB-SubCell"/>
</dbReference>
<evidence type="ECO:0000256" key="3">
    <source>
        <dbReference type="ARBA" id="ARBA00022485"/>
    </source>
</evidence>
<dbReference type="GO" id="GO:0003677">
    <property type="term" value="F:DNA binding"/>
    <property type="evidence" value="ECO:0007669"/>
    <property type="project" value="UniProtKB-UniRule"/>
</dbReference>
<feature type="binding site" evidence="11">
    <location>
        <position position="89"/>
    </location>
    <ligand>
        <name>[4Fe-4S] cluster</name>
        <dbReference type="ChEBI" id="CHEBI:49883"/>
    </ligand>
</feature>
<evidence type="ECO:0000259" key="12">
    <source>
        <dbReference type="PROSITE" id="PS51674"/>
    </source>
</evidence>
<evidence type="ECO:0000256" key="5">
    <source>
        <dbReference type="ARBA" id="ARBA00023004"/>
    </source>
</evidence>
<keyword evidence="11" id="KW-0963">Cytoplasm</keyword>